<name>A0A8H4JZA3_9HYPO</name>
<feature type="chain" id="PRO_5034441264" evidence="8">
    <location>
        <begin position="18"/>
        <end position="1176"/>
    </location>
</feature>
<dbReference type="GO" id="GO:0004601">
    <property type="term" value="F:peroxidase activity"/>
    <property type="evidence" value="ECO:0007669"/>
    <property type="project" value="UniProtKB-KW"/>
</dbReference>
<keyword evidence="2" id="KW-0575">Peroxidase</keyword>
<dbReference type="AlphaFoldDB" id="A0A8H4JZA3"/>
<evidence type="ECO:0000256" key="3">
    <source>
        <dbReference type="ARBA" id="ARBA00022617"/>
    </source>
</evidence>
<keyword evidence="3" id="KW-0349">Heme</keyword>
<dbReference type="PANTHER" id="PTHR33577">
    <property type="entry name" value="STERIGMATOCYSTIN BIOSYNTHESIS PEROXIDASE STCC-RELATED"/>
    <property type="match status" value="1"/>
</dbReference>
<evidence type="ECO:0000259" key="9">
    <source>
        <dbReference type="PROSITE" id="PS51405"/>
    </source>
</evidence>
<comment type="caution">
    <text evidence="10">The sequence shown here is derived from an EMBL/GenBank/DDBJ whole genome shotgun (WGS) entry which is preliminary data.</text>
</comment>
<dbReference type="Pfam" id="PF01328">
    <property type="entry name" value="Peroxidase_2"/>
    <property type="match status" value="1"/>
</dbReference>
<gene>
    <name evidence="10" type="ORF">FACUT_3865</name>
</gene>
<keyword evidence="6" id="KW-0408">Iron</keyword>
<dbReference type="PROSITE" id="PS51405">
    <property type="entry name" value="HEME_HALOPEROXIDASE"/>
    <property type="match status" value="1"/>
</dbReference>
<feature type="signal peptide" evidence="8">
    <location>
        <begin position="1"/>
        <end position="17"/>
    </location>
</feature>
<sequence length="1176" mass="129898">MRLSVVVAALCAPSALSFPWLAPEGLEALLNHPEARAEINRRLKEHQVGQEEKSHEPRQLKTGVVGGVVSLLGGTVEAVVDNVLGLIPTNKAVKGLQKFPEASHPFKAPGKTDQRGPCPGLNTLANHGYIPRNGIATIGQIQAGTAKLFNMGADLSALLAVGGAVDGGDILSQKMSIGGPDDRVGLLSGALNKIFGKPSGIAGHGKFNEGDASATREDFYLNGDNISFKSELFKQMHQQALAKGDGTYNVDAIKEHFKNRYRDSKAANKQFYFNLPSAAVVMGAYYFVPGFFSNGTIGAGGIANEASITSFYGAKPKRKNAWKDKDLDYTHVPERIPEQGWYRRATPMTIPEAVGGILDVYLYAQPALGGSGADGSWVVGPLDLPKDPQGLSCFLYNAIYANFPAELFSSVRLLQSILNGISDALVPGYKALGCKVDFPDAKGSSASKKFAAYEKKYVGPAKTKAMSSLLEFQLFDTFTIRQIWILSIHRSNLIPVEHQFQRLAFKFKSRRATAERDVGPVITLHVIDVECNGAKPSCPLCIRAKTECVYRQYRSSLRPEEEQILERLKDSEQHRQAQSDFINLLRSLPIDQATDMLRRFRDNPDSLTVLPSIQGSSNTNLTFQPSNLRNARAIAPPTGSATEFELNAQFSMAYPRLPPVDLQSLRALLRQHVDNQMKSAGNDITLNLPSGVKNPGETQSSMLAMPGKYCDSRLEKLQINYWTKVPVSNELAAALISFYITNDHKILGFFDVELFLDDLVQCRQRFCSPFLAEEQGYSAIDPGSNEIRNAAFQEAEMLWQGERSDPSFISLAAMGVFSAACIFEGKDGIGQECTQSLRHEAERLGLCGGQVDGLLTQNTLNPNTPEWVRTTSQIAWGVYNWLTIHVLYYHHKHIRFPPALPIPGGPGMDERLGSGSEFLGKMFPNTCRLWVLAQEVLGVYSFAKSPISERVPLAFAEGKYQKLLVWAGTLDSHMKRVDGCPPEVMVFHILFHVVTTMIFRPFIAMPRSARLMSLTSPDSHPKAVYAASVSQLKDLVFCFCAKYPQAAFTTFFNTGLFTLSLALLEDLQDLLWRYYFYLCVRCWQDLYFCYPVFRDVAKAFLSMAMQKDAIAAGEAQNLLQGIDQTGEHHTTAEEAFTSFIFDPVSDRVAEAQVHAMADKFEEMVVFDELIDKNTTS</sequence>
<evidence type="ECO:0000256" key="7">
    <source>
        <dbReference type="ARBA" id="ARBA00025795"/>
    </source>
</evidence>
<dbReference type="CDD" id="cd12148">
    <property type="entry name" value="fungal_TF_MHR"/>
    <property type="match status" value="1"/>
</dbReference>
<evidence type="ECO:0000256" key="6">
    <source>
        <dbReference type="ARBA" id="ARBA00023004"/>
    </source>
</evidence>
<dbReference type="EMBL" id="JAADJF010000082">
    <property type="protein sequence ID" value="KAF4439903.1"/>
    <property type="molecule type" value="Genomic_DNA"/>
</dbReference>
<dbReference type="PANTHER" id="PTHR33577:SF15">
    <property type="entry name" value="HEME HALOPEROXIDASE FAMILY PROFILE DOMAIN-CONTAINING PROTEIN"/>
    <property type="match status" value="1"/>
</dbReference>
<keyword evidence="5" id="KW-0560">Oxidoreductase</keyword>
<dbReference type="Gene3D" id="1.10.489.10">
    <property type="entry name" value="Chloroperoxidase-like"/>
    <property type="match status" value="1"/>
</dbReference>
<dbReference type="InterPro" id="IPR036851">
    <property type="entry name" value="Chloroperoxidase-like_sf"/>
</dbReference>
<proteinExistence type="inferred from homology"/>
<dbReference type="InterPro" id="IPR000028">
    <property type="entry name" value="Chloroperoxidase"/>
</dbReference>
<evidence type="ECO:0000256" key="2">
    <source>
        <dbReference type="ARBA" id="ARBA00022559"/>
    </source>
</evidence>
<evidence type="ECO:0000256" key="5">
    <source>
        <dbReference type="ARBA" id="ARBA00023002"/>
    </source>
</evidence>
<evidence type="ECO:0000313" key="11">
    <source>
        <dbReference type="Proteomes" id="UP000536711"/>
    </source>
</evidence>
<keyword evidence="11" id="KW-1185">Reference proteome</keyword>
<dbReference type="SUPFAM" id="SSF47571">
    <property type="entry name" value="Cloroperoxidase"/>
    <property type="match status" value="1"/>
</dbReference>
<keyword evidence="8" id="KW-0732">Signal</keyword>
<dbReference type="Proteomes" id="UP000536711">
    <property type="component" value="Unassembled WGS sequence"/>
</dbReference>
<evidence type="ECO:0000256" key="4">
    <source>
        <dbReference type="ARBA" id="ARBA00022723"/>
    </source>
</evidence>
<evidence type="ECO:0000313" key="10">
    <source>
        <dbReference type="EMBL" id="KAF4439903.1"/>
    </source>
</evidence>
<comment type="cofactor">
    <cofactor evidence="1">
        <name>heme b</name>
        <dbReference type="ChEBI" id="CHEBI:60344"/>
    </cofactor>
</comment>
<dbReference type="OrthoDB" id="407298at2759"/>
<protein>
    <submittedName>
        <fullName evidence="10">Apo9 cpo9</fullName>
    </submittedName>
</protein>
<accession>A0A8H4JZA3</accession>
<dbReference type="GO" id="GO:0046872">
    <property type="term" value="F:metal ion binding"/>
    <property type="evidence" value="ECO:0007669"/>
    <property type="project" value="UniProtKB-KW"/>
</dbReference>
<evidence type="ECO:0000256" key="1">
    <source>
        <dbReference type="ARBA" id="ARBA00001970"/>
    </source>
</evidence>
<comment type="similarity">
    <text evidence="7">Belongs to the chloroperoxidase family.</text>
</comment>
<keyword evidence="4" id="KW-0479">Metal-binding</keyword>
<reference evidence="10 11" key="1">
    <citation type="submission" date="2020-01" db="EMBL/GenBank/DDBJ databases">
        <title>Identification and distribution of gene clusters putatively required for synthesis of sphingolipid metabolism inhibitors in phylogenetically diverse species of the filamentous fungus Fusarium.</title>
        <authorList>
            <person name="Kim H.-S."/>
            <person name="Busman M."/>
            <person name="Brown D.W."/>
            <person name="Divon H."/>
            <person name="Uhlig S."/>
            <person name="Proctor R.H."/>
        </authorList>
    </citation>
    <scope>NUCLEOTIDE SEQUENCE [LARGE SCALE GENOMIC DNA]</scope>
    <source>
        <strain evidence="10 11">NRRL 13308</strain>
    </source>
</reference>
<evidence type="ECO:0000256" key="8">
    <source>
        <dbReference type="SAM" id="SignalP"/>
    </source>
</evidence>
<organism evidence="10 11">
    <name type="scientific">Fusarium acutatum</name>
    <dbReference type="NCBI Taxonomy" id="78861"/>
    <lineage>
        <taxon>Eukaryota</taxon>
        <taxon>Fungi</taxon>
        <taxon>Dikarya</taxon>
        <taxon>Ascomycota</taxon>
        <taxon>Pezizomycotina</taxon>
        <taxon>Sordariomycetes</taxon>
        <taxon>Hypocreomycetidae</taxon>
        <taxon>Hypocreales</taxon>
        <taxon>Nectriaceae</taxon>
        <taxon>Fusarium</taxon>
        <taxon>Fusarium fujikuroi species complex</taxon>
    </lineage>
</organism>
<feature type="domain" description="Heme haloperoxidase family profile" evidence="9">
    <location>
        <begin position="102"/>
        <end position="355"/>
    </location>
</feature>